<proteinExistence type="predicted"/>
<reference evidence="1" key="1">
    <citation type="journal article" date="2016" name="Ticks Tick Borne Dis.">
        <title>De novo assembly and annotation of the salivary gland transcriptome of Rhipicephalus appendiculatus male and female ticks during blood feeding.</title>
        <authorList>
            <person name="de Castro M.H."/>
            <person name="de Klerk D."/>
            <person name="Pienaar R."/>
            <person name="Latif A.A."/>
            <person name="Rees D.J."/>
            <person name="Mans B.J."/>
        </authorList>
    </citation>
    <scope>NUCLEOTIDE SEQUENCE</scope>
    <source>
        <tissue evidence="1">Salivary glands</tissue>
    </source>
</reference>
<sequence>MFVTKNSKPGMPIYQMINYHILCTLCHAQHAVKLVPGSICRKPLSVTIPNLSYISRFLGCCANVLRLFNTCLMCFACLLWEKAELKQKVSVVQVRLYIVRHMSVSGK</sequence>
<organism evidence="1">
    <name type="scientific">Rhipicephalus appendiculatus</name>
    <name type="common">Brown ear tick</name>
    <dbReference type="NCBI Taxonomy" id="34631"/>
    <lineage>
        <taxon>Eukaryota</taxon>
        <taxon>Metazoa</taxon>
        <taxon>Ecdysozoa</taxon>
        <taxon>Arthropoda</taxon>
        <taxon>Chelicerata</taxon>
        <taxon>Arachnida</taxon>
        <taxon>Acari</taxon>
        <taxon>Parasitiformes</taxon>
        <taxon>Ixodida</taxon>
        <taxon>Ixodoidea</taxon>
        <taxon>Ixodidae</taxon>
        <taxon>Rhipicephalinae</taxon>
        <taxon>Rhipicephalus</taxon>
        <taxon>Rhipicephalus</taxon>
    </lineage>
</organism>
<name>A0A131YB02_RHIAP</name>
<dbReference type="EMBL" id="GEDV01012034">
    <property type="protein sequence ID" value="JAP76523.1"/>
    <property type="molecule type" value="Transcribed_RNA"/>
</dbReference>
<dbReference type="AlphaFoldDB" id="A0A131YB02"/>
<evidence type="ECO:0000313" key="1">
    <source>
        <dbReference type="EMBL" id="JAP76523.1"/>
    </source>
</evidence>
<accession>A0A131YB02</accession>
<protein>
    <submittedName>
        <fullName evidence="1">Uncharacterized protein</fullName>
    </submittedName>
</protein>